<accession>A0ABQ2V8K6</accession>
<evidence type="ECO:0000313" key="3">
    <source>
        <dbReference type="Proteomes" id="UP000654471"/>
    </source>
</evidence>
<dbReference type="Gene3D" id="3.40.50.20">
    <property type="match status" value="1"/>
</dbReference>
<organism evidence="2 3">
    <name type="scientific">Streptomyces albospinus</name>
    <dbReference type="NCBI Taxonomy" id="285515"/>
    <lineage>
        <taxon>Bacteria</taxon>
        <taxon>Bacillati</taxon>
        <taxon>Actinomycetota</taxon>
        <taxon>Actinomycetes</taxon>
        <taxon>Kitasatosporales</taxon>
        <taxon>Streptomycetaceae</taxon>
        <taxon>Streptomyces</taxon>
    </lineage>
</organism>
<comment type="caution">
    <text evidence="2">The sequence shown here is derived from an EMBL/GenBank/DDBJ whole genome shotgun (WGS) entry which is preliminary data.</text>
</comment>
<dbReference type="Proteomes" id="UP000654471">
    <property type="component" value="Unassembled WGS sequence"/>
</dbReference>
<protein>
    <recommendedName>
        <fullName evidence="1">BL00235/CARNS1 N-terminal domain-containing protein</fullName>
    </recommendedName>
</protein>
<dbReference type="EMBL" id="BMRP01000013">
    <property type="protein sequence ID" value="GGU69937.1"/>
    <property type="molecule type" value="Genomic_DNA"/>
</dbReference>
<proteinExistence type="predicted"/>
<dbReference type="Pfam" id="PF18130">
    <property type="entry name" value="ATPgrasp_N"/>
    <property type="match status" value="1"/>
</dbReference>
<evidence type="ECO:0000313" key="2">
    <source>
        <dbReference type="EMBL" id="GGU69937.1"/>
    </source>
</evidence>
<gene>
    <name evidence="2" type="ORF">GCM10010211_39370</name>
</gene>
<sequence length="81" mass="8576">MATHKELYAHYRPELTARIAGTVFTDFADPATALDELTAFCRETGMAGVAACWEFLSPVATRLAAALGLPGHLPGRPATTS</sequence>
<keyword evidence="3" id="KW-1185">Reference proteome</keyword>
<dbReference type="InterPro" id="IPR041472">
    <property type="entry name" value="BL00235/CARNS1_N"/>
</dbReference>
<evidence type="ECO:0000259" key="1">
    <source>
        <dbReference type="Pfam" id="PF18130"/>
    </source>
</evidence>
<name>A0ABQ2V8K6_9ACTN</name>
<feature type="domain" description="BL00235/CARNS1 N-terminal" evidence="1">
    <location>
        <begin position="12"/>
        <end position="71"/>
    </location>
</feature>
<reference evidence="3" key="1">
    <citation type="journal article" date="2019" name="Int. J. Syst. Evol. Microbiol.">
        <title>The Global Catalogue of Microorganisms (GCM) 10K type strain sequencing project: providing services to taxonomists for standard genome sequencing and annotation.</title>
        <authorList>
            <consortium name="The Broad Institute Genomics Platform"/>
            <consortium name="The Broad Institute Genome Sequencing Center for Infectious Disease"/>
            <person name="Wu L."/>
            <person name="Ma J."/>
        </authorList>
    </citation>
    <scope>NUCLEOTIDE SEQUENCE [LARGE SCALE GENOMIC DNA]</scope>
    <source>
        <strain evidence="3">JCM 3399</strain>
    </source>
</reference>